<evidence type="ECO:0000313" key="1">
    <source>
        <dbReference type="EMBL" id="KAK3791118.1"/>
    </source>
</evidence>
<name>A0AAE1ANU0_9GAST</name>
<protein>
    <submittedName>
        <fullName evidence="1">Uncharacterized protein</fullName>
    </submittedName>
</protein>
<dbReference type="Proteomes" id="UP001283361">
    <property type="component" value="Unassembled WGS sequence"/>
</dbReference>
<dbReference type="AlphaFoldDB" id="A0AAE1ANU0"/>
<reference evidence="1" key="1">
    <citation type="journal article" date="2023" name="G3 (Bethesda)">
        <title>A reference genome for the long-term kleptoplast-retaining sea slug Elysia crispata morphotype clarki.</title>
        <authorList>
            <person name="Eastman K.E."/>
            <person name="Pendleton A.L."/>
            <person name="Shaikh M.A."/>
            <person name="Suttiyut T."/>
            <person name="Ogas R."/>
            <person name="Tomko P."/>
            <person name="Gavelis G."/>
            <person name="Widhalm J.R."/>
            <person name="Wisecaver J.H."/>
        </authorList>
    </citation>
    <scope>NUCLEOTIDE SEQUENCE</scope>
    <source>
        <strain evidence="1">ECLA1</strain>
    </source>
</reference>
<proteinExistence type="predicted"/>
<keyword evidence="2" id="KW-1185">Reference proteome</keyword>
<dbReference type="EMBL" id="JAWDGP010001486">
    <property type="protein sequence ID" value="KAK3791118.1"/>
    <property type="molecule type" value="Genomic_DNA"/>
</dbReference>
<evidence type="ECO:0000313" key="2">
    <source>
        <dbReference type="Proteomes" id="UP001283361"/>
    </source>
</evidence>
<accession>A0AAE1ANU0</accession>
<comment type="caution">
    <text evidence="1">The sequence shown here is derived from an EMBL/GenBank/DDBJ whole genome shotgun (WGS) entry which is preliminary data.</text>
</comment>
<gene>
    <name evidence="1" type="ORF">RRG08_010519</name>
</gene>
<organism evidence="1 2">
    <name type="scientific">Elysia crispata</name>
    <name type="common">lettuce slug</name>
    <dbReference type="NCBI Taxonomy" id="231223"/>
    <lineage>
        <taxon>Eukaryota</taxon>
        <taxon>Metazoa</taxon>
        <taxon>Spiralia</taxon>
        <taxon>Lophotrochozoa</taxon>
        <taxon>Mollusca</taxon>
        <taxon>Gastropoda</taxon>
        <taxon>Heterobranchia</taxon>
        <taxon>Euthyneura</taxon>
        <taxon>Panpulmonata</taxon>
        <taxon>Sacoglossa</taxon>
        <taxon>Placobranchoidea</taxon>
        <taxon>Plakobranchidae</taxon>
        <taxon>Elysia</taxon>
    </lineage>
</organism>
<sequence>MDVFHRRLPLCATISKVPVSLNCSFSMASKIIGENCEVKSPSRLRTTCSLPVSLASIGYARHKSCCVDIVRTRAYSVEFLPLQEHQIVRDSRKEEEQIENHLSALRLKCFDYVAMNGDSFFICGVRADPANTIDFFLDIIDQLQGYSSSKRLIKISRHYMAQLLVARSRENSDATGQSSSDLSISTRIVHRLKSR</sequence>